<gene>
    <name evidence="7" type="ORF">ACFPJ4_08040</name>
</gene>
<evidence type="ECO:0000259" key="6">
    <source>
        <dbReference type="PROSITE" id="PS50977"/>
    </source>
</evidence>
<dbReference type="InterPro" id="IPR001647">
    <property type="entry name" value="HTH_TetR"/>
</dbReference>
<evidence type="ECO:0000313" key="7">
    <source>
        <dbReference type="EMBL" id="MFC5502187.1"/>
    </source>
</evidence>
<evidence type="ECO:0000313" key="8">
    <source>
        <dbReference type="Proteomes" id="UP001596039"/>
    </source>
</evidence>
<dbReference type="EMBL" id="JBHSMG010000002">
    <property type="protein sequence ID" value="MFC5502187.1"/>
    <property type="molecule type" value="Genomic_DNA"/>
</dbReference>
<keyword evidence="1" id="KW-0805">Transcription regulation</keyword>
<evidence type="ECO:0000256" key="2">
    <source>
        <dbReference type="ARBA" id="ARBA00023125"/>
    </source>
</evidence>
<organism evidence="7 8">
    <name type="scientific">Lysinimonas soli</name>
    <dbReference type="NCBI Taxonomy" id="1074233"/>
    <lineage>
        <taxon>Bacteria</taxon>
        <taxon>Bacillati</taxon>
        <taxon>Actinomycetota</taxon>
        <taxon>Actinomycetes</taxon>
        <taxon>Micrococcales</taxon>
        <taxon>Microbacteriaceae</taxon>
        <taxon>Lysinimonas</taxon>
    </lineage>
</organism>
<sequence>MPTASTTSTAPTGRSPRRDATENRAALLAAARVVLNRDPDAGLDAIAAEAGLTRRAVYGHFANRDALLKELVTTGAARVAASLAGVDHPDPLVRLALIASQMWQEVDSVRVMTLFAVRGPFQGLVAEQLRPVRAQLLGAVRHRARPDASAGSAASRSRVRTDIDPETLARLIEGAAIAVLDEATRAGIPADAGRRLAMLTVLSVAGLDAASAGRLIDETPELGGAAR</sequence>
<dbReference type="PANTHER" id="PTHR30055">
    <property type="entry name" value="HTH-TYPE TRANSCRIPTIONAL REGULATOR RUTR"/>
    <property type="match status" value="1"/>
</dbReference>
<evidence type="ECO:0000256" key="3">
    <source>
        <dbReference type="ARBA" id="ARBA00023163"/>
    </source>
</evidence>
<keyword evidence="2 4" id="KW-0238">DNA-binding</keyword>
<dbReference type="Pfam" id="PF00440">
    <property type="entry name" value="TetR_N"/>
    <property type="match status" value="1"/>
</dbReference>
<keyword evidence="3" id="KW-0804">Transcription</keyword>
<proteinExistence type="predicted"/>
<feature type="domain" description="HTH tetR-type" evidence="6">
    <location>
        <begin position="21"/>
        <end position="79"/>
    </location>
</feature>
<dbReference type="PROSITE" id="PS50977">
    <property type="entry name" value="HTH_TETR_2"/>
    <property type="match status" value="1"/>
</dbReference>
<dbReference type="PANTHER" id="PTHR30055:SF234">
    <property type="entry name" value="HTH-TYPE TRANSCRIPTIONAL REGULATOR BETI"/>
    <property type="match status" value="1"/>
</dbReference>
<evidence type="ECO:0000256" key="4">
    <source>
        <dbReference type="PROSITE-ProRule" id="PRU00335"/>
    </source>
</evidence>
<evidence type="ECO:0000256" key="5">
    <source>
        <dbReference type="SAM" id="MobiDB-lite"/>
    </source>
</evidence>
<reference evidence="8" key="1">
    <citation type="journal article" date="2019" name="Int. J. Syst. Evol. Microbiol.">
        <title>The Global Catalogue of Microorganisms (GCM) 10K type strain sequencing project: providing services to taxonomists for standard genome sequencing and annotation.</title>
        <authorList>
            <consortium name="The Broad Institute Genomics Platform"/>
            <consortium name="The Broad Institute Genome Sequencing Center for Infectious Disease"/>
            <person name="Wu L."/>
            <person name="Ma J."/>
        </authorList>
    </citation>
    <scope>NUCLEOTIDE SEQUENCE [LARGE SCALE GENOMIC DNA]</scope>
    <source>
        <strain evidence="8">CGMCC 4.6997</strain>
    </source>
</reference>
<feature type="compositionally biased region" description="Low complexity" evidence="5">
    <location>
        <begin position="1"/>
        <end position="14"/>
    </location>
</feature>
<feature type="region of interest" description="Disordered" evidence="5">
    <location>
        <begin position="1"/>
        <end position="20"/>
    </location>
</feature>
<dbReference type="Gene3D" id="1.10.357.10">
    <property type="entry name" value="Tetracycline Repressor, domain 2"/>
    <property type="match status" value="1"/>
</dbReference>
<dbReference type="InterPro" id="IPR050109">
    <property type="entry name" value="HTH-type_TetR-like_transc_reg"/>
</dbReference>
<protein>
    <submittedName>
        <fullName evidence="7">TetR/AcrR family transcriptional regulator</fullName>
    </submittedName>
</protein>
<dbReference type="InterPro" id="IPR009057">
    <property type="entry name" value="Homeodomain-like_sf"/>
</dbReference>
<evidence type="ECO:0000256" key="1">
    <source>
        <dbReference type="ARBA" id="ARBA00023015"/>
    </source>
</evidence>
<dbReference type="SUPFAM" id="SSF46689">
    <property type="entry name" value="Homeodomain-like"/>
    <property type="match status" value="1"/>
</dbReference>
<keyword evidence="8" id="KW-1185">Reference proteome</keyword>
<dbReference type="Proteomes" id="UP001596039">
    <property type="component" value="Unassembled WGS sequence"/>
</dbReference>
<dbReference type="RefSeq" id="WP_386739888.1">
    <property type="nucleotide sequence ID" value="NZ_JBHSMG010000002.1"/>
</dbReference>
<comment type="caution">
    <text evidence="7">The sequence shown here is derived from an EMBL/GenBank/DDBJ whole genome shotgun (WGS) entry which is preliminary data.</text>
</comment>
<accession>A0ABW0NSF9</accession>
<name>A0ABW0NSF9_9MICO</name>
<feature type="DNA-binding region" description="H-T-H motif" evidence="4">
    <location>
        <begin position="42"/>
        <end position="61"/>
    </location>
</feature>